<gene>
    <name evidence="5" type="ORF">D0433_06235</name>
</gene>
<feature type="domain" description="Solute-binding protein family 5" evidence="4">
    <location>
        <begin position="89"/>
        <end position="509"/>
    </location>
</feature>
<evidence type="ECO:0000256" key="1">
    <source>
        <dbReference type="ARBA" id="ARBA00005695"/>
    </source>
</evidence>
<evidence type="ECO:0000313" key="6">
    <source>
        <dbReference type="Proteomes" id="UP000266389"/>
    </source>
</evidence>
<evidence type="ECO:0000313" key="5">
    <source>
        <dbReference type="EMBL" id="RFM24579.1"/>
    </source>
</evidence>
<dbReference type="GO" id="GO:0015833">
    <property type="term" value="P:peptide transport"/>
    <property type="evidence" value="ECO:0007669"/>
    <property type="project" value="TreeGrafter"/>
</dbReference>
<dbReference type="Gene3D" id="3.40.190.10">
    <property type="entry name" value="Periplasmic binding protein-like II"/>
    <property type="match status" value="1"/>
</dbReference>
<accession>A0A395M196</accession>
<dbReference type="Gene3D" id="3.10.105.10">
    <property type="entry name" value="Dipeptide-binding Protein, Domain 3"/>
    <property type="match status" value="1"/>
</dbReference>
<dbReference type="CDD" id="cd00995">
    <property type="entry name" value="PBP2_NikA_DppA_OppA_like"/>
    <property type="match status" value="1"/>
</dbReference>
<dbReference type="PIRSF" id="PIRSF002741">
    <property type="entry name" value="MppA"/>
    <property type="match status" value="1"/>
</dbReference>
<evidence type="ECO:0000256" key="3">
    <source>
        <dbReference type="ARBA" id="ARBA00022729"/>
    </source>
</evidence>
<dbReference type="Gene3D" id="3.90.76.10">
    <property type="entry name" value="Dipeptide-binding Protein, Domain 1"/>
    <property type="match status" value="1"/>
</dbReference>
<proteinExistence type="inferred from homology"/>
<dbReference type="Proteomes" id="UP000266389">
    <property type="component" value="Unassembled WGS sequence"/>
</dbReference>
<dbReference type="Pfam" id="PF00496">
    <property type="entry name" value="SBP_bac_5"/>
    <property type="match status" value="1"/>
</dbReference>
<comment type="caution">
    <text evidence="5">The sequence shown here is derived from an EMBL/GenBank/DDBJ whole genome shotgun (WGS) entry which is preliminary data.</text>
</comment>
<reference evidence="5 6" key="1">
    <citation type="journal article" date="2011" name="ISME J.">
        <title>Community ecology of hot spring cyanobacterial mats: predominant populations and their functional potential.</title>
        <authorList>
            <person name="Klatt C.G."/>
            <person name="Wood J.M."/>
            <person name="Rusch D.B."/>
            <person name="Bateson M.M."/>
            <person name="Hamamura N."/>
            <person name="Heidelberg J.F."/>
            <person name="Grossman A.R."/>
            <person name="Bhaya D."/>
            <person name="Cohan F.M."/>
            <person name="Kuhl M."/>
            <person name="Bryant D.A."/>
            <person name="Ward D.M."/>
        </authorList>
    </citation>
    <scope>NUCLEOTIDE SEQUENCE [LARGE SCALE GENOMIC DNA]</scope>
    <source>
        <strain evidence="5">OS</strain>
    </source>
</reference>
<dbReference type="AlphaFoldDB" id="A0A395M196"/>
<organism evidence="5 6">
    <name type="scientific">Candidatus Thermochlorobacter aerophilus</name>
    <dbReference type="NCBI Taxonomy" id="1868324"/>
    <lineage>
        <taxon>Bacteria</taxon>
        <taxon>Pseudomonadati</taxon>
        <taxon>Chlorobiota</taxon>
        <taxon>Chlorobiia</taxon>
        <taxon>Chlorobiales</taxon>
        <taxon>Candidatus Thermochlorobacteriaceae</taxon>
        <taxon>Candidatus Thermochlorobacter</taxon>
    </lineage>
</organism>
<comment type="similarity">
    <text evidence="1">Belongs to the bacterial solute-binding protein 5 family.</text>
</comment>
<evidence type="ECO:0000259" key="4">
    <source>
        <dbReference type="Pfam" id="PF00496"/>
    </source>
</evidence>
<dbReference type="SUPFAM" id="SSF53850">
    <property type="entry name" value="Periplasmic binding protein-like II"/>
    <property type="match status" value="1"/>
</dbReference>
<name>A0A395M196_9BACT</name>
<dbReference type="InterPro" id="IPR039424">
    <property type="entry name" value="SBP_5"/>
</dbReference>
<dbReference type="InterPro" id="IPR000914">
    <property type="entry name" value="SBP_5_dom"/>
</dbReference>
<protein>
    <submittedName>
        <fullName evidence="5">ABC transporter substrate-binding protein</fullName>
    </submittedName>
</protein>
<evidence type="ECO:0000256" key="2">
    <source>
        <dbReference type="ARBA" id="ARBA00022448"/>
    </source>
</evidence>
<dbReference type="GO" id="GO:0030288">
    <property type="term" value="C:outer membrane-bounded periplasmic space"/>
    <property type="evidence" value="ECO:0007669"/>
    <property type="project" value="UniProtKB-ARBA"/>
</dbReference>
<dbReference type="EMBL" id="PHFL01000039">
    <property type="protein sequence ID" value="RFM24579.1"/>
    <property type="molecule type" value="Genomic_DNA"/>
</dbReference>
<keyword evidence="3" id="KW-0732">Signal</keyword>
<dbReference type="GO" id="GO:1904680">
    <property type="term" value="F:peptide transmembrane transporter activity"/>
    <property type="evidence" value="ECO:0007669"/>
    <property type="project" value="TreeGrafter"/>
</dbReference>
<dbReference type="GO" id="GO:0043190">
    <property type="term" value="C:ATP-binding cassette (ABC) transporter complex"/>
    <property type="evidence" value="ECO:0007669"/>
    <property type="project" value="InterPro"/>
</dbReference>
<dbReference type="PANTHER" id="PTHR30290">
    <property type="entry name" value="PERIPLASMIC BINDING COMPONENT OF ABC TRANSPORTER"/>
    <property type="match status" value="1"/>
</dbReference>
<keyword evidence="2" id="KW-0813">Transport</keyword>
<dbReference type="PANTHER" id="PTHR30290:SF9">
    <property type="entry name" value="OLIGOPEPTIDE-BINDING PROTEIN APPA"/>
    <property type="match status" value="1"/>
</dbReference>
<sequence>MRISVQLFVALCTLVCLSCKKQKPSSQPENAPQYRMAAGGKVYGGTYAYAELQPLTTLDPAQLIENVSQHAAHQLYDLLIDLDPYTLSPVPELAERWEISEDGLLYTFTLRDSVFFHNDRCFPQGIGRKLTAADVKYSFERICDPTTNTKGFWVFRDKVVGATEFYEDRRLARAENRPPKVLGVRGFEVLDDRRFRIRLIKPFAPFLMTLASAFCYIIPREAVSYYGVNFTRHPVGTGPFMLDEFAPNFLKLKRNPRYWQKDSHGNSLPYLQNIILYFSRPASVQLEQLERGEILELNQLPADLRQKVLPNGTLAANYQDRFSYFATPSLSVQFCGMNCALAPFNDSRVRQAFSLALDRESISLSVLQSRQYAATRGLVPPVLTLYEAIKEQNPTKPAKDKAKSARFIELEPFDPTKARELLASAGYPDGKGFPLLPLYYDSTNSRNRLLAESIRALLKQHLNVEIQPTPLPWSEHLKVCESGRAAFFLLGWVADYPEPENFLNLLYGKFVPADTSAVSYPNMQRYCNPAFDALFEQALATQNDSLRYRLYAEAERLALNDAPLLLLIYDRDEKLLAKAVQDYPLNAMDRRDLKYVWLNYPTSPTAER</sequence>
<dbReference type="InterPro" id="IPR030678">
    <property type="entry name" value="Peptide/Ni-bd"/>
</dbReference>